<protein>
    <recommendedName>
        <fullName evidence="2">Peptidase S9 prolyl oligopeptidase catalytic domain-containing protein</fullName>
    </recommendedName>
</protein>
<proteinExistence type="predicted"/>
<reference evidence="3" key="1">
    <citation type="journal article" date="2014" name="Front. Microbiol.">
        <title>High frequency of phylogenetically diverse reductive dehalogenase-homologous genes in deep subseafloor sedimentary metagenomes.</title>
        <authorList>
            <person name="Kawai M."/>
            <person name="Futagami T."/>
            <person name="Toyoda A."/>
            <person name="Takaki Y."/>
            <person name="Nishi S."/>
            <person name="Hori S."/>
            <person name="Arai W."/>
            <person name="Tsubouchi T."/>
            <person name="Morono Y."/>
            <person name="Uchiyama I."/>
            <person name="Ito T."/>
            <person name="Fujiyama A."/>
            <person name="Inagaki F."/>
            <person name="Takami H."/>
        </authorList>
    </citation>
    <scope>NUCLEOTIDE SEQUENCE</scope>
    <source>
        <strain evidence="3">Expedition CK06-06</strain>
    </source>
</reference>
<keyword evidence="1" id="KW-0378">Hydrolase</keyword>
<comment type="caution">
    <text evidence="3">The sequence shown here is derived from an EMBL/GenBank/DDBJ whole genome shotgun (WGS) entry which is preliminary data.</text>
</comment>
<name>X1KNW9_9ZZZZ</name>
<evidence type="ECO:0000256" key="1">
    <source>
        <dbReference type="ARBA" id="ARBA00022801"/>
    </source>
</evidence>
<dbReference type="EMBL" id="BARU01045651">
    <property type="protein sequence ID" value="GAH95325.1"/>
    <property type="molecule type" value="Genomic_DNA"/>
</dbReference>
<dbReference type="PANTHER" id="PTHR42776:SF27">
    <property type="entry name" value="DIPEPTIDYL PEPTIDASE FAMILY MEMBER 6"/>
    <property type="match status" value="1"/>
</dbReference>
<feature type="non-terminal residue" evidence="3">
    <location>
        <position position="1"/>
    </location>
</feature>
<evidence type="ECO:0000259" key="2">
    <source>
        <dbReference type="Pfam" id="PF00326"/>
    </source>
</evidence>
<dbReference type="PANTHER" id="PTHR42776">
    <property type="entry name" value="SERINE PEPTIDASE S9 FAMILY MEMBER"/>
    <property type="match status" value="1"/>
</dbReference>
<gene>
    <name evidence="3" type="ORF">S03H2_69182</name>
</gene>
<dbReference type="GO" id="GO:0006508">
    <property type="term" value="P:proteolysis"/>
    <property type="evidence" value="ECO:0007669"/>
    <property type="project" value="InterPro"/>
</dbReference>
<evidence type="ECO:0000313" key="3">
    <source>
        <dbReference type="EMBL" id="GAH95325.1"/>
    </source>
</evidence>
<dbReference type="InterPro" id="IPR029058">
    <property type="entry name" value="AB_hydrolase_fold"/>
</dbReference>
<dbReference type="GO" id="GO:0004252">
    <property type="term" value="F:serine-type endopeptidase activity"/>
    <property type="evidence" value="ECO:0007669"/>
    <property type="project" value="TreeGrafter"/>
</dbReference>
<dbReference type="Gene3D" id="3.40.50.1820">
    <property type="entry name" value="alpha/beta hydrolase"/>
    <property type="match status" value="1"/>
</dbReference>
<organism evidence="3">
    <name type="scientific">marine sediment metagenome</name>
    <dbReference type="NCBI Taxonomy" id="412755"/>
    <lineage>
        <taxon>unclassified sequences</taxon>
        <taxon>metagenomes</taxon>
        <taxon>ecological metagenomes</taxon>
    </lineage>
</organism>
<dbReference type="InterPro" id="IPR001375">
    <property type="entry name" value="Peptidase_S9_cat"/>
</dbReference>
<dbReference type="Pfam" id="PF00326">
    <property type="entry name" value="Peptidase_S9"/>
    <property type="match status" value="1"/>
</dbReference>
<dbReference type="AlphaFoldDB" id="X1KNW9"/>
<dbReference type="SUPFAM" id="SSF53474">
    <property type="entry name" value="alpha/beta-Hydrolases"/>
    <property type="match status" value="1"/>
</dbReference>
<accession>X1KNW9</accession>
<sequence>FTPDLYACGVDYVGVSNIFSWFSAIPPYWEPMREMFYEMVGDPEKDKELLEAASPLFHVDKIKVPLFVAQGANDPRVPKAESDQMVEALKARGIEVPYMVKDNEGHGFANEENRFDFYRAMEEFLGEHLGGKVE</sequence>
<feature type="domain" description="Peptidase S9 prolyl oligopeptidase catalytic" evidence="2">
    <location>
        <begin position="2"/>
        <end position="131"/>
    </location>
</feature>